<evidence type="ECO:0000256" key="1">
    <source>
        <dbReference type="ARBA" id="ARBA00022737"/>
    </source>
</evidence>
<feature type="compositionally biased region" description="Low complexity" evidence="3">
    <location>
        <begin position="704"/>
        <end position="718"/>
    </location>
</feature>
<dbReference type="AlphaFoldDB" id="E9AQ91"/>
<dbReference type="GeneID" id="13449954"/>
<dbReference type="Gene3D" id="1.25.10.10">
    <property type="entry name" value="Leucine-rich Repeat Variant"/>
    <property type="match status" value="1"/>
</dbReference>
<dbReference type="EMBL" id="FR799568">
    <property type="protein sequence ID" value="CBZ25110.1"/>
    <property type="molecule type" value="Genomic_DNA"/>
</dbReference>
<feature type="repeat" description="HEAT" evidence="2">
    <location>
        <begin position="459"/>
        <end position="498"/>
    </location>
</feature>
<evidence type="ECO:0000256" key="2">
    <source>
        <dbReference type="PROSITE-ProRule" id="PRU00103"/>
    </source>
</evidence>
<keyword evidence="1" id="KW-0677">Repeat</keyword>
<protein>
    <submittedName>
        <fullName evidence="4">Protein phosphatase 2A regulatory subunit,putative</fullName>
    </submittedName>
</protein>
<feature type="compositionally biased region" description="Low complexity" evidence="3">
    <location>
        <begin position="197"/>
        <end position="212"/>
    </location>
</feature>
<dbReference type="PANTHER" id="PTHR10648:SF23">
    <property type="entry name" value="PHOSPHATASE 2A REGULATORY SUBUNIT, PUTATIVE-RELATED"/>
    <property type="match status" value="1"/>
</dbReference>
<evidence type="ECO:0000256" key="3">
    <source>
        <dbReference type="SAM" id="MobiDB-lite"/>
    </source>
</evidence>
<name>E9AQ91_LEIMU</name>
<proteinExistence type="predicted"/>
<dbReference type="GO" id="GO:0019888">
    <property type="term" value="F:protein phosphatase regulator activity"/>
    <property type="evidence" value="ECO:0007669"/>
    <property type="project" value="TreeGrafter"/>
</dbReference>
<evidence type="ECO:0000313" key="5">
    <source>
        <dbReference type="Proteomes" id="UP000007259"/>
    </source>
</evidence>
<dbReference type="Pfam" id="PF02985">
    <property type="entry name" value="HEAT"/>
    <property type="match status" value="1"/>
</dbReference>
<dbReference type="PROSITE" id="PS50077">
    <property type="entry name" value="HEAT_REPEAT"/>
    <property type="match status" value="1"/>
</dbReference>
<dbReference type="KEGG" id="lmi:LMXM_15_0920"/>
<reference evidence="4 5" key="1">
    <citation type="journal article" date="2011" name="Genome Res.">
        <title>Chromosome and gene copy number variation allow major structural change between species and strains of Leishmania.</title>
        <authorList>
            <person name="Rogers M.B."/>
            <person name="Hilley J.D."/>
            <person name="Dickens N.J."/>
            <person name="Wilkes J."/>
            <person name="Bates P.A."/>
            <person name="Depledge D.P."/>
            <person name="Harris D."/>
            <person name="Her Y."/>
            <person name="Herzyk P."/>
            <person name="Imamura H."/>
            <person name="Otto T.D."/>
            <person name="Sanders M."/>
            <person name="Seeger K."/>
            <person name="Dujardin J.C."/>
            <person name="Berriman M."/>
            <person name="Smith D.F."/>
            <person name="Hertz-Fowler C."/>
            <person name="Mottram J.C."/>
        </authorList>
    </citation>
    <scope>NUCLEOTIDE SEQUENCE [LARGE SCALE GENOMIC DNA]</scope>
    <source>
        <strain evidence="4 5">MHOM/GT/2001/U1103</strain>
    </source>
</reference>
<accession>E9AQ91</accession>
<dbReference type="RefSeq" id="XP_003873618.1">
    <property type="nucleotide sequence ID" value="XM_003873569.1"/>
</dbReference>
<gene>
    <name evidence="4" type="ORF">LMXM_15_0920</name>
</gene>
<dbReference type="InterPro" id="IPR051023">
    <property type="entry name" value="PP2A_Regulatory_Subunit_A"/>
</dbReference>
<evidence type="ECO:0000313" key="4">
    <source>
        <dbReference type="EMBL" id="CBZ25110.1"/>
    </source>
</evidence>
<dbReference type="SUPFAM" id="SSF48371">
    <property type="entry name" value="ARM repeat"/>
    <property type="match status" value="1"/>
</dbReference>
<dbReference type="PANTHER" id="PTHR10648">
    <property type="entry name" value="SERINE/THREONINE-PROTEIN PHOSPHATASE PP2A 65 KDA REGULATORY SUBUNIT"/>
    <property type="match status" value="1"/>
</dbReference>
<dbReference type="GO" id="GO:0005829">
    <property type="term" value="C:cytosol"/>
    <property type="evidence" value="ECO:0007669"/>
    <property type="project" value="TreeGrafter"/>
</dbReference>
<feature type="compositionally biased region" description="Low complexity" evidence="3">
    <location>
        <begin position="9"/>
        <end position="39"/>
    </location>
</feature>
<dbReference type="Proteomes" id="UP000007259">
    <property type="component" value="Chromosome 15"/>
</dbReference>
<feature type="region of interest" description="Disordered" evidence="3">
    <location>
        <begin position="1"/>
        <end position="170"/>
    </location>
</feature>
<keyword evidence="5" id="KW-1185">Reference proteome</keyword>
<organism evidence="4 5">
    <name type="scientific">Leishmania mexicana (strain MHOM/GT/2001/U1103)</name>
    <dbReference type="NCBI Taxonomy" id="929439"/>
    <lineage>
        <taxon>Eukaryota</taxon>
        <taxon>Discoba</taxon>
        <taxon>Euglenozoa</taxon>
        <taxon>Kinetoplastea</taxon>
        <taxon>Metakinetoplastina</taxon>
        <taxon>Trypanosomatida</taxon>
        <taxon>Trypanosomatidae</taxon>
        <taxon>Leishmaniinae</taxon>
        <taxon>Leishmania</taxon>
    </lineage>
</organism>
<dbReference type="InterPro" id="IPR011989">
    <property type="entry name" value="ARM-like"/>
</dbReference>
<dbReference type="VEuPathDB" id="TriTrypDB:LmxM.15.0920"/>
<dbReference type="GO" id="GO:0005634">
    <property type="term" value="C:nucleus"/>
    <property type="evidence" value="ECO:0007669"/>
    <property type="project" value="TreeGrafter"/>
</dbReference>
<dbReference type="OMA" id="MIQCLEV"/>
<dbReference type="InterPro" id="IPR016024">
    <property type="entry name" value="ARM-type_fold"/>
</dbReference>
<dbReference type="GO" id="GO:0000159">
    <property type="term" value="C:protein phosphatase type 2A complex"/>
    <property type="evidence" value="ECO:0007669"/>
    <property type="project" value="TreeGrafter"/>
</dbReference>
<feature type="region of interest" description="Disordered" evidence="3">
    <location>
        <begin position="188"/>
        <end position="212"/>
    </location>
</feature>
<dbReference type="InterPro" id="IPR021133">
    <property type="entry name" value="HEAT_type_2"/>
</dbReference>
<dbReference type="InterPro" id="IPR000357">
    <property type="entry name" value="HEAT"/>
</dbReference>
<dbReference type="OrthoDB" id="340346at2759"/>
<feature type="compositionally biased region" description="Low complexity" evidence="3">
    <location>
        <begin position="663"/>
        <end position="689"/>
    </location>
</feature>
<dbReference type="PhylomeDB" id="E9AQ91"/>
<sequence length="941" mass="100238">MSHEGPNRAAWGAGATGTAVASPPLLSSLPASSSTTCSSHELRTPLSMSASGIAVRVASPTPRSTSCGDSEAANHRTTSPPLREEEEEEEALRTSLHTSPSPLPASPADINSGGRSTPHKDALAISESSLSSSSTEPTRIPPLLVSPPSTPSTSASPYPDPELSAQPLGATNLGGASAVAVNASMNGASGGGGGGASPPNTSPNSAAASGNPRRSLNAAFTLSPRTESDVEVSVEYNNDVSSVCFDLDRHDPPIKQYYNLGSLEERRAFVTEGCVAAAQKMSTQRILDHLLPALLTAFEADDYGESFDDCAPCIARALPQIVACMETRTTANLTYFMGLIMELCCSAEGVVAKVITTSLQAIFEMVEDAVLLELFLPFVLTMRVSFWSAPRVVAAGLLGYLAIRPAVLQASGLSVTDMFNYYAECSSDASAMVRAAVVMSLHDWVRVAAVHRLTLAEMPLPLLKSLATDDLSDTVRYLLIEEVVKLAQMIGPKSTSKYLLSTFVGAYMDPSWRVRYTAANRLGAMAALVLNADDLEVVLETLARDEEPETRAAVARQLELMVQHCSSDVIQHSCVPVAVALSQDADPVVRRSAARHYHCFIFGSDEVVRTMCKALRALMQDAVFSVQENAIESLGDLMPALEGSVQAAVHHVALGSAGGGSGAAHSSSNSSRGSASRRQQASTSASAHSRGCRHKSPHLSSRLASGAAAGSGPAGAGEANFTLTRKRADTIVRSFMTEVLNLGESRNWRIRNAVVRIVHHFCKVLSPDQFRPLTKMLFIALHDPVSTVRSQAVRTLKEVAVAYGGEWAAQTATDLLKSDTLAPTRAVSYMWRVVMIQCLEVLLPVVSELSPREVRRQQLLATTLPLLHDYVTDRVPNVRLAAAHALPCWYSWFDVTDTERAAYNAALKELQQDADIDVLNASHKIPHNSGSSNNVADGEAC</sequence>
<feature type="region of interest" description="Disordered" evidence="3">
    <location>
        <begin position="658"/>
        <end position="718"/>
    </location>
</feature>